<proteinExistence type="predicted"/>
<evidence type="ECO:0000313" key="2">
    <source>
        <dbReference type="Proteomes" id="UP000327392"/>
    </source>
</evidence>
<evidence type="ECO:0000313" key="1">
    <source>
        <dbReference type="EMBL" id="QEQ93633.1"/>
    </source>
</evidence>
<dbReference type="KEGG" id="vg:77931409"/>
<dbReference type="GeneID" id="77931409"/>
<keyword evidence="2" id="KW-1185">Reference proteome</keyword>
<dbReference type="RefSeq" id="YP_010655546.1">
    <property type="nucleotide sequence ID" value="NC_070829.1"/>
</dbReference>
<name>A0A5J6D7H7_9CAUD</name>
<sequence>MPPRSTPFMEERWTLEVTFDLIEDQDQSGWSPSLQDVDEAFRFARYAATQSGGLWEEFREMIKWPKGSRTVTVTADVLDYLVNLMDWTTMHTVPRQVKLVRNHRERGAG</sequence>
<dbReference type="Proteomes" id="UP000327392">
    <property type="component" value="Segment"/>
</dbReference>
<accession>A0A5J6D7H7</accession>
<protein>
    <submittedName>
        <fullName evidence="1">Uncharacterized protein</fullName>
    </submittedName>
</protein>
<gene>
    <name evidence="1" type="primary">55</name>
    <name evidence="1" type="ORF">SEA_ZUKO_55</name>
</gene>
<reference evidence="1 2" key="1">
    <citation type="submission" date="2019-07" db="EMBL/GenBank/DDBJ databases">
        <authorList>
            <person name="Mandava P."/>
            <person name="Ferry J.C."/>
            <person name="Fallon S.M."/>
            <person name="Hajdenberg M."/>
            <person name="Sharma E."/>
            <person name="Shaffer C.D."/>
            <person name="Weston-Hafer K.A."/>
            <person name="Garlena R.A."/>
            <person name="Russell D.A."/>
            <person name="Pope W.H."/>
            <person name="Jacobs-Sera D."/>
            <person name="Hatfull G.F."/>
        </authorList>
    </citation>
    <scope>NUCLEOTIDE SEQUENCE [LARGE SCALE GENOMIC DNA]</scope>
</reference>
<organism evidence="1 2">
    <name type="scientific">Streptomyces phage Zuko</name>
    <dbReference type="NCBI Taxonomy" id="2601695"/>
    <lineage>
        <taxon>Viruses</taxon>
        <taxon>Duplodnaviria</taxon>
        <taxon>Heunggongvirae</taxon>
        <taxon>Uroviricota</taxon>
        <taxon>Caudoviricetes</taxon>
        <taxon>Zukovirus</taxon>
        <taxon>Zukovirus zuko</taxon>
    </lineage>
</organism>
<dbReference type="EMBL" id="MN204493">
    <property type="protein sequence ID" value="QEQ93633.1"/>
    <property type="molecule type" value="Genomic_DNA"/>
</dbReference>